<protein>
    <submittedName>
        <fullName evidence="9">Cytochrome P450</fullName>
    </submittedName>
</protein>
<dbReference type="Pfam" id="PF00067">
    <property type="entry name" value="p450"/>
    <property type="match status" value="1"/>
</dbReference>
<evidence type="ECO:0000256" key="6">
    <source>
        <dbReference type="ARBA" id="ARBA00023004"/>
    </source>
</evidence>
<name>A0A9P6JWW6_9AGAR</name>
<evidence type="ECO:0000256" key="5">
    <source>
        <dbReference type="ARBA" id="ARBA00023002"/>
    </source>
</evidence>
<keyword evidence="6 7" id="KW-0408">Iron</keyword>
<evidence type="ECO:0000313" key="9">
    <source>
        <dbReference type="EMBL" id="KAF9535115.1"/>
    </source>
</evidence>
<dbReference type="GO" id="GO:0005506">
    <property type="term" value="F:iron ion binding"/>
    <property type="evidence" value="ECO:0007669"/>
    <property type="project" value="InterPro"/>
</dbReference>
<dbReference type="InterPro" id="IPR050121">
    <property type="entry name" value="Cytochrome_P450_monoxygenase"/>
</dbReference>
<dbReference type="CDD" id="cd11062">
    <property type="entry name" value="CYP58-like"/>
    <property type="match status" value="1"/>
</dbReference>
<keyword evidence="10" id="KW-1185">Reference proteome</keyword>
<comment type="pathway">
    <text evidence="2">Secondary metabolite biosynthesis.</text>
</comment>
<keyword evidence="7 8" id="KW-0349">Heme</keyword>
<keyword evidence="4 7" id="KW-0479">Metal-binding</keyword>
<dbReference type="EMBL" id="MU157825">
    <property type="protein sequence ID" value="KAF9535115.1"/>
    <property type="molecule type" value="Genomic_DNA"/>
</dbReference>
<dbReference type="Gene3D" id="1.10.630.10">
    <property type="entry name" value="Cytochrome P450"/>
    <property type="match status" value="1"/>
</dbReference>
<dbReference type="GO" id="GO:0020037">
    <property type="term" value="F:heme binding"/>
    <property type="evidence" value="ECO:0007669"/>
    <property type="project" value="InterPro"/>
</dbReference>
<dbReference type="OrthoDB" id="1470350at2759"/>
<evidence type="ECO:0000313" key="10">
    <source>
        <dbReference type="Proteomes" id="UP000807306"/>
    </source>
</evidence>
<dbReference type="PRINTS" id="PR00385">
    <property type="entry name" value="P450"/>
</dbReference>
<dbReference type="GO" id="GO:0016705">
    <property type="term" value="F:oxidoreductase activity, acting on paired donors, with incorporation or reduction of molecular oxygen"/>
    <property type="evidence" value="ECO:0007669"/>
    <property type="project" value="InterPro"/>
</dbReference>
<evidence type="ECO:0000256" key="3">
    <source>
        <dbReference type="ARBA" id="ARBA00010617"/>
    </source>
</evidence>
<feature type="binding site" description="axial binding residue" evidence="7">
    <location>
        <position position="452"/>
    </location>
    <ligand>
        <name>heme</name>
        <dbReference type="ChEBI" id="CHEBI:30413"/>
    </ligand>
    <ligandPart>
        <name>Fe</name>
        <dbReference type="ChEBI" id="CHEBI:18248"/>
    </ligandPart>
</feature>
<dbReference type="PROSITE" id="PS00086">
    <property type="entry name" value="CYTOCHROME_P450"/>
    <property type="match status" value="1"/>
</dbReference>
<evidence type="ECO:0000256" key="1">
    <source>
        <dbReference type="ARBA" id="ARBA00001971"/>
    </source>
</evidence>
<accession>A0A9P6JWW6</accession>
<evidence type="ECO:0000256" key="2">
    <source>
        <dbReference type="ARBA" id="ARBA00005179"/>
    </source>
</evidence>
<dbReference type="InterPro" id="IPR036396">
    <property type="entry name" value="Cyt_P450_sf"/>
</dbReference>
<comment type="caution">
    <text evidence="9">The sequence shown here is derived from an EMBL/GenBank/DDBJ whole genome shotgun (WGS) entry which is preliminary data.</text>
</comment>
<dbReference type="Proteomes" id="UP000807306">
    <property type="component" value="Unassembled WGS sequence"/>
</dbReference>
<evidence type="ECO:0000256" key="4">
    <source>
        <dbReference type="ARBA" id="ARBA00022723"/>
    </source>
</evidence>
<evidence type="ECO:0000256" key="8">
    <source>
        <dbReference type="RuleBase" id="RU000461"/>
    </source>
</evidence>
<dbReference type="InterPro" id="IPR017972">
    <property type="entry name" value="Cyt_P450_CS"/>
</dbReference>
<dbReference type="PANTHER" id="PTHR24305:SF157">
    <property type="entry name" value="N-ACETYLTRYPTOPHAN 6-HYDROXYLASE IVOC-RELATED"/>
    <property type="match status" value="1"/>
</dbReference>
<gene>
    <name evidence="9" type="ORF">CPB83DRAFT_924675</name>
</gene>
<reference evidence="9" key="1">
    <citation type="submission" date="2020-11" db="EMBL/GenBank/DDBJ databases">
        <authorList>
            <consortium name="DOE Joint Genome Institute"/>
            <person name="Ahrendt S."/>
            <person name="Riley R."/>
            <person name="Andreopoulos W."/>
            <person name="Labutti K."/>
            <person name="Pangilinan J."/>
            <person name="Ruiz-Duenas F.J."/>
            <person name="Barrasa J.M."/>
            <person name="Sanchez-Garcia M."/>
            <person name="Camarero S."/>
            <person name="Miyauchi S."/>
            <person name="Serrano A."/>
            <person name="Linde D."/>
            <person name="Babiker R."/>
            <person name="Drula E."/>
            <person name="Ayuso-Fernandez I."/>
            <person name="Pacheco R."/>
            <person name="Padilla G."/>
            <person name="Ferreira P."/>
            <person name="Barriuso J."/>
            <person name="Kellner H."/>
            <person name="Castanera R."/>
            <person name="Alfaro M."/>
            <person name="Ramirez L."/>
            <person name="Pisabarro A.G."/>
            <person name="Kuo A."/>
            <person name="Tritt A."/>
            <person name="Lipzen A."/>
            <person name="He G."/>
            <person name="Yan M."/>
            <person name="Ng V."/>
            <person name="Cullen D."/>
            <person name="Martin F."/>
            <person name="Rosso M.-N."/>
            <person name="Henrissat B."/>
            <person name="Hibbett D."/>
            <person name="Martinez A.T."/>
            <person name="Grigoriev I.V."/>
        </authorList>
    </citation>
    <scope>NUCLEOTIDE SEQUENCE</scope>
    <source>
        <strain evidence="9">CBS 506.95</strain>
    </source>
</reference>
<evidence type="ECO:0000256" key="7">
    <source>
        <dbReference type="PIRSR" id="PIRSR602401-1"/>
    </source>
</evidence>
<comment type="similarity">
    <text evidence="3 8">Belongs to the cytochrome P450 family.</text>
</comment>
<dbReference type="InterPro" id="IPR001128">
    <property type="entry name" value="Cyt_P450"/>
</dbReference>
<comment type="cofactor">
    <cofactor evidence="1 7">
        <name>heme</name>
        <dbReference type="ChEBI" id="CHEBI:30413"/>
    </cofactor>
</comment>
<dbReference type="SUPFAM" id="SSF48264">
    <property type="entry name" value="Cytochrome P450"/>
    <property type="match status" value="1"/>
</dbReference>
<keyword evidence="5 8" id="KW-0560">Oxidoreductase</keyword>
<organism evidence="9 10">
    <name type="scientific">Crepidotus variabilis</name>
    <dbReference type="NCBI Taxonomy" id="179855"/>
    <lineage>
        <taxon>Eukaryota</taxon>
        <taxon>Fungi</taxon>
        <taxon>Dikarya</taxon>
        <taxon>Basidiomycota</taxon>
        <taxon>Agaricomycotina</taxon>
        <taxon>Agaricomycetes</taxon>
        <taxon>Agaricomycetidae</taxon>
        <taxon>Agaricales</taxon>
        <taxon>Agaricineae</taxon>
        <taxon>Crepidotaceae</taxon>
        <taxon>Crepidotus</taxon>
    </lineage>
</organism>
<dbReference type="PRINTS" id="PR00463">
    <property type="entry name" value="EP450I"/>
</dbReference>
<dbReference type="InterPro" id="IPR002401">
    <property type="entry name" value="Cyt_P450_E_grp-I"/>
</dbReference>
<keyword evidence="8" id="KW-0503">Monooxygenase</keyword>
<dbReference type="PANTHER" id="PTHR24305">
    <property type="entry name" value="CYTOCHROME P450"/>
    <property type="match status" value="1"/>
</dbReference>
<dbReference type="GO" id="GO:0004497">
    <property type="term" value="F:monooxygenase activity"/>
    <property type="evidence" value="ECO:0007669"/>
    <property type="project" value="UniProtKB-KW"/>
</dbReference>
<proteinExistence type="inferred from homology"/>
<dbReference type="AlphaFoldDB" id="A0A9P6JWW6"/>
<sequence>MQDLSNLLCRNLAVLLAFLLAILLLHAVYVAFARLFFHPLSDFPGPRLAAVTSLYRTYFDVVQGGEFLQHVLMLHEVHGPVVRVAPNELHFNDYRAYHDIYSVEARFTKDANFYHCFNTGDSAFGVIDPEESRIRRTVLHPFFSKQAATSLEDRIRHKVDQLVAHLEKRCSIPSNMFLAFRTVTLDIITEYLFGQPQNAVNCNAFQAPLLLNIQDSVPLLWLIKSFPSLVTFLPYIPKWISLSVHRQFVAFCSVQAFLEAILARALVDVSKSSWSDCPPVSHHFLDPFRQFKGFCCPSTKPLFFDEALSLIQAGSDTVGNTCTVGTFHILRNKRTHNRLVAELKSVWPEKDERVDINLLQSLPYLTAVIKEALRLSHGFVTPLPRVVGPQSATIAGFVVPPHTIVGISVVAVHMNSDIFPEPHSFIPERWMLPTSSALDRYLVSFSKGPRTCLGSSMAWAELYLIFAFLFRKLDIEIVGDKIDDYRHFKDYFIPVHTGEPLHIRARRSE</sequence>